<evidence type="ECO:0000313" key="5">
    <source>
        <dbReference type="EMBL" id="QDJ27238.1"/>
    </source>
</evidence>
<feature type="domain" description="HTH araC/xylS-type" evidence="4">
    <location>
        <begin position="180"/>
        <end position="278"/>
    </location>
</feature>
<keyword evidence="1" id="KW-0805">Transcription regulation</keyword>
<dbReference type="InterPro" id="IPR003313">
    <property type="entry name" value="AraC-bd"/>
</dbReference>
<dbReference type="Gene3D" id="1.10.10.60">
    <property type="entry name" value="Homeodomain-like"/>
    <property type="match status" value="2"/>
</dbReference>
<dbReference type="Pfam" id="PF02311">
    <property type="entry name" value="AraC_binding"/>
    <property type="match status" value="1"/>
</dbReference>
<keyword evidence="3" id="KW-0804">Transcription</keyword>
<dbReference type="InterPro" id="IPR009057">
    <property type="entry name" value="Homeodomain-like_sf"/>
</dbReference>
<dbReference type="KEGG" id="lpaa:BHS01_01005"/>
<accession>A0A7L4WA55</accession>
<dbReference type="PROSITE" id="PS01124">
    <property type="entry name" value="HTH_ARAC_FAMILY_2"/>
    <property type="match status" value="1"/>
</dbReference>
<dbReference type="Gene3D" id="2.60.120.280">
    <property type="entry name" value="Regulatory protein AraC"/>
    <property type="match status" value="1"/>
</dbReference>
<reference evidence="5 6" key="1">
    <citation type="submission" date="2016-09" db="EMBL/GenBank/DDBJ databases">
        <title>Lactic acid bacteria from MAP meat Genome sequencing and assembly.</title>
        <authorList>
            <person name="Behr J."/>
            <person name="Hilgarth M."/>
            <person name="Vogel R.F."/>
        </authorList>
    </citation>
    <scope>NUCLEOTIDE SEQUENCE [LARGE SCALE GENOMIC DNA]</scope>
    <source>
        <strain evidence="5 6">TMW21615</strain>
    </source>
</reference>
<dbReference type="GO" id="GO:0003700">
    <property type="term" value="F:DNA-binding transcription factor activity"/>
    <property type="evidence" value="ECO:0007669"/>
    <property type="project" value="InterPro"/>
</dbReference>
<dbReference type="InterPro" id="IPR037923">
    <property type="entry name" value="HTH-like"/>
</dbReference>
<dbReference type="Proteomes" id="UP000516280">
    <property type="component" value="Chromosome"/>
</dbReference>
<dbReference type="SUPFAM" id="SSF51215">
    <property type="entry name" value="Regulatory protein AraC"/>
    <property type="match status" value="1"/>
</dbReference>
<dbReference type="GO" id="GO:0043565">
    <property type="term" value="F:sequence-specific DNA binding"/>
    <property type="evidence" value="ECO:0007669"/>
    <property type="project" value="InterPro"/>
</dbReference>
<dbReference type="PROSITE" id="PS00041">
    <property type="entry name" value="HTH_ARAC_FAMILY_1"/>
    <property type="match status" value="1"/>
</dbReference>
<evidence type="ECO:0000256" key="1">
    <source>
        <dbReference type="ARBA" id="ARBA00023015"/>
    </source>
</evidence>
<gene>
    <name evidence="5" type="ORF">BHS01_01005</name>
</gene>
<evidence type="ECO:0000259" key="4">
    <source>
        <dbReference type="PROSITE" id="PS01124"/>
    </source>
</evidence>
<dbReference type="SMART" id="SM00342">
    <property type="entry name" value="HTH_ARAC"/>
    <property type="match status" value="1"/>
</dbReference>
<dbReference type="EMBL" id="CP017195">
    <property type="protein sequence ID" value="QDJ27238.1"/>
    <property type="molecule type" value="Genomic_DNA"/>
</dbReference>
<name>A0A7L4WA55_9LACT</name>
<dbReference type="PRINTS" id="PR00032">
    <property type="entry name" value="HTHARAC"/>
</dbReference>
<dbReference type="PANTHER" id="PTHR43280">
    <property type="entry name" value="ARAC-FAMILY TRANSCRIPTIONAL REGULATOR"/>
    <property type="match status" value="1"/>
</dbReference>
<dbReference type="InterPro" id="IPR018060">
    <property type="entry name" value="HTH_AraC"/>
</dbReference>
<evidence type="ECO:0000313" key="6">
    <source>
        <dbReference type="Proteomes" id="UP000516280"/>
    </source>
</evidence>
<evidence type="ECO:0000256" key="2">
    <source>
        <dbReference type="ARBA" id="ARBA00023125"/>
    </source>
</evidence>
<dbReference type="AlphaFoldDB" id="A0A7L4WA55"/>
<sequence>MVDPMEKSIFYIAPETQYFNIGIQYRFSGFSQTMSLHNYGPTVRTHYIFHIILDGKGTFSVDDQQFHLSKGDIFLVRPDMIHRYISDANTPWSYCWLAIKGPVVSDFLEKTPFANNVHVIQSHHFSTYIDIIQSTLQIRDANPSSELKLTSLCLDFFNKLMTDDFISSKEKVLTYRKLPVNTMTYLLNNYTDDIKVSDISDHMFVNRSHLSRVFKSYYNTTIQNALQQIRINAAANLLYTTHQSILDISIAVGFNSQIVFNRAFKKLTGLNPSQFRNQQHQVNHETADQELTDILRNLSVLGETPFST</sequence>
<protein>
    <recommendedName>
        <fullName evidence="4">HTH araC/xylS-type domain-containing protein</fullName>
    </recommendedName>
</protein>
<dbReference type="InterPro" id="IPR018062">
    <property type="entry name" value="HTH_AraC-typ_CS"/>
</dbReference>
<proteinExistence type="predicted"/>
<organism evidence="5 6">
    <name type="scientific">Pseudolactococcus paracarnosus</name>
    <dbReference type="NCBI Taxonomy" id="2749962"/>
    <lineage>
        <taxon>Bacteria</taxon>
        <taxon>Bacillati</taxon>
        <taxon>Bacillota</taxon>
        <taxon>Bacilli</taxon>
        <taxon>Lactobacillales</taxon>
        <taxon>Streptococcaceae</taxon>
        <taxon>Pseudolactococcus</taxon>
    </lineage>
</organism>
<evidence type="ECO:0000256" key="3">
    <source>
        <dbReference type="ARBA" id="ARBA00023163"/>
    </source>
</evidence>
<dbReference type="Pfam" id="PF12833">
    <property type="entry name" value="HTH_18"/>
    <property type="match status" value="1"/>
</dbReference>
<dbReference type="SUPFAM" id="SSF46689">
    <property type="entry name" value="Homeodomain-like"/>
    <property type="match status" value="2"/>
</dbReference>
<dbReference type="CDD" id="cd06986">
    <property type="entry name" value="cupin_MmsR-like_N"/>
    <property type="match status" value="1"/>
</dbReference>
<dbReference type="PANTHER" id="PTHR43280:SF28">
    <property type="entry name" value="HTH-TYPE TRANSCRIPTIONAL ACTIVATOR RHAS"/>
    <property type="match status" value="1"/>
</dbReference>
<keyword evidence="2" id="KW-0238">DNA-binding</keyword>
<dbReference type="InterPro" id="IPR020449">
    <property type="entry name" value="Tscrpt_reg_AraC-type_HTH"/>
</dbReference>